<protein>
    <submittedName>
        <fullName evidence="1">Uncharacterized protein</fullName>
    </submittedName>
</protein>
<dbReference type="EMBL" id="BAAABM010000055">
    <property type="protein sequence ID" value="GAA0361891.1"/>
    <property type="molecule type" value="Genomic_DNA"/>
</dbReference>
<dbReference type="RefSeq" id="WP_252807989.1">
    <property type="nucleotide sequence ID" value="NZ_BAAABM010000055.1"/>
</dbReference>
<comment type="caution">
    <text evidence="1">The sequence shown here is derived from an EMBL/GenBank/DDBJ whole genome shotgun (WGS) entry which is preliminary data.</text>
</comment>
<sequence length="276" mass="29911">MAGAKTVRVTFVDGETGRELGRSELAAEALPETFEVETTLHLGDEDWAVERAEPPTAARFVATGALTLTLRRVETVRPDGILYSLPTLCERLPPLGGPARDGDAFEIHEDDWRQVELISAELDALIADELLAVRRVYDEHARRDEHGRLYGFEAIHVRTGPDRPLPRPVSLRRLSSILPPADHRYTGVGFRNAGVIAGSFAFAVGPLVLHGLAEGDLATTLCVAVGRPGTPERLADVAGALREAMRSFDLRLVDWCRCAAVTADSIADHLAAVAPE</sequence>
<gene>
    <name evidence="1" type="ORF">GCM10010151_59890</name>
</gene>
<proteinExistence type="predicted"/>
<evidence type="ECO:0000313" key="1">
    <source>
        <dbReference type="EMBL" id="GAA0361891.1"/>
    </source>
</evidence>
<accession>A0ABN0XE32</accession>
<organism evidence="1 2">
    <name type="scientific">Actinoallomurus spadix</name>
    <dbReference type="NCBI Taxonomy" id="79912"/>
    <lineage>
        <taxon>Bacteria</taxon>
        <taxon>Bacillati</taxon>
        <taxon>Actinomycetota</taxon>
        <taxon>Actinomycetes</taxon>
        <taxon>Streptosporangiales</taxon>
        <taxon>Thermomonosporaceae</taxon>
        <taxon>Actinoallomurus</taxon>
    </lineage>
</organism>
<evidence type="ECO:0000313" key="2">
    <source>
        <dbReference type="Proteomes" id="UP001501822"/>
    </source>
</evidence>
<reference evidence="1 2" key="1">
    <citation type="journal article" date="2019" name="Int. J. Syst. Evol. Microbiol.">
        <title>The Global Catalogue of Microorganisms (GCM) 10K type strain sequencing project: providing services to taxonomists for standard genome sequencing and annotation.</title>
        <authorList>
            <consortium name="The Broad Institute Genomics Platform"/>
            <consortium name="The Broad Institute Genome Sequencing Center for Infectious Disease"/>
            <person name="Wu L."/>
            <person name="Ma J."/>
        </authorList>
    </citation>
    <scope>NUCLEOTIDE SEQUENCE [LARGE SCALE GENOMIC DNA]</scope>
    <source>
        <strain evidence="1 2">JCM 3146</strain>
    </source>
</reference>
<name>A0ABN0XE32_9ACTN</name>
<dbReference type="Proteomes" id="UP001501822">
    <property type="component" value="Unassembled WGS sequence"/>
</dbReference>
<keyword evidence="2" id="KW-1185">Reference proteome</keyword>